<reference evidence="3 4" key="1">
    <citation type="submission" date="2019-10" db="EMBL/GenBank/DDBJ databases">
        <title>Assembly and Annotation for the nematode Trichostrongylus colubriformis.</title>
        <authorList>
            <person name="Martin J."/>
        </authorList>
    </citation>
    <scope>NUCLEOTIDE SEQUENCE [LARGE SCALE GENOMIC DNA]</scope>
    <source>
        <strain evidence="3">G859</strain>
        <tissue evidence="3">Whole worm</tissue>
    </source>
</reference>
<dbReference type="EMBL" id="WIXE01004253">
    <property type="protein sequence ID" value="KAK5983206.1"/>
    <property type="molecule type" value="Genomic_DNA"/>
</dbReference>
<evidence type="ECO:0000313" key="4">
    <source>
        <dbReference type="Proteomes" id="UP001331761"/>
    </source>
</evidence>
<keyword evidence="2" id="KW-0812">Transmembrane</keyword>
<feature type="transmembrane region" description="Helical" evidence="2">
    <location>
        <begin position="89"/>
        <end position="116"/>
    </location>
</feature>
<keyword evidence="2" id="KW-0472">Membrane</keyword>
<name>A0AAN8IRF1_TRICO</name>
<comment type="caution">
    <text evidence="3">The sequence shown here is derived from an EMBL/GenBank/DDBJ whole genome shotgun (WGS) entry which is preliminary data.</text>
</comment>
<keyword evidence="2" id="KW-1133">Transmembrane helix</keyword>
<feature type="compositionally biased region" description="Polar residues" evidence="1">
    <location>
        <begin position="139"/>
        <end position="161"/>
    </location>
</feature>
<protein>
    <submittedName>
        <fullName evidence="3">Uncharacterized protein</fullName>
    </submittedName>
</protein>
<accession>A0AAN8IRF1</accession>
<evidence type="ECO:0000313" key="3">
    <source>
        <dbReference type="EMBL" id="KAK5983206.1"/>
    </source>
</evidence>
<evidence type="ECO:0000256" key="1">
    <source>
        <dbReference type="SAM" id="MobiDB-lite"/>
    </source>
</evidence>
<dbReference type="AlphaFoldDB" id="A0AAN8IRF1"/>
<feature type="compositionally biased region" description="Basic and acidic residues" evidence="1">
    <location>
        <begin position="163"/>
        <end position="172"/>
    </location>
</feature>
<dbReference type="Proteomes" id="UP001331761">
    <property type="component" value="Unassembled WGS sequence"/>
</dbReference>
<keyword evidence="4" id="KW-1185">Reference proteome</keyword>
<proteinExistence type="predicted"/>
<feature type="region of interest" description="Disordered" evidence="1">
    <location>
        <begin position="139"/>
        <end position="172"/>
    </location>
</feature>
<sequence length="172" mass="18119">MTVSTFAHTPVHPTSNVITTAMATNLVGHTTAVKSTHLGSPAKISTVSSNKGTAVTEPTQNTTEGGFLIEATDAQNFGYENTKNKKTTMFVSILAVLGIIHIALIVLLIVACQCYVTRRRNNKKASAAAAGKYTAMSTNPNIAPTQDSSANGPQANTNTVDLWTEKKPTTAI</sequence>
<evidence type="ECO:0000256" key="2">
    <source>
        <dbReference type="SAM" id="Phobius"/>
    </source>
</evidence>
<organism evidence="3 4">
    <name type="scientific">Trichostrongylus colubriformis</name>
    <name type="common">Black scour worm</name>
    <dbReference type="NCBI Taxonomy" id="6319"/>
    <lineage>
        <taxon>Eukaryota</taxon>
        <taxon>Metazoa</taxon>
        <taxon>Ecdysozoa</taxon>
        <taxon>Nematoda</taxon>
        <taxon>Chromadorea</taxon>
        <taxon>Rhabditida</taxon>
        <taxon>Rhabditina</taxon>
        <taxon>Rhabditomorpha</taxon>
        <taxon>Strongyloidea</taxon>
        <taxon>Trichostrongylidae</taxon>
        <taxon>Trichostrongylus</taxon>
    </lineage>
</organism>
<gene>
    <name evidence="3" type="ORF">GCK32_012997</name>
</gene>